<protein>
    <submittedName>
        <fullName evidence="2">Uncharacterized protein</fullName>
    </submittedName>
</protein>
<gene>
    <name evidence="2" type="ORF">NG799_28480</name>
</gene>
<dbReference type="RefSeq" id="WP_368009680.1">
    <property type="nucleotide sequence ID" value="NZ_JAMXFF010000084.1"/>
</dbReference>
<feature type="region of interest" description="Disordered" evidence="1">
    <location>
        <begin position="65"/>
        <end position="87"/>
    </location>
</feature>
<evidence type="ECO:0000313" key="3">
    <source>
        <dbReference type="Proteomes" id="UP001525890"/>
    </source>
</evidence>
<reference evidence="2 3" key="1">
    <citation type="journal article" date="2022" name="Front. Microbiol.">
        <title>High genomic differentiation and limited gene flow indicate recent cryptic speciation within the genus Laspinema (cyanobacteria).</title>
        <authorList>
            <person name="Stanojkovic A."/>
            <person name="Skoupy S."/>
            <person name="Skaloud P."/>
            <person name="Dvorak P."/>
        </authorList>
    </citation>
    <scope>NUCLEOTIDE SEQUENCE [LARGE SCALE GENOMIC DNA]</scope>
    <source>
        <strain evidence="2 3">D2a</strain>
    </source>
</reference>
<evidence type="ECO:0000256" key="1">
    <source>
        <dbReference type="SAM" id="MobiDB-lite"/>
    </source>
</evidence>
<keyword evidence="3" id="KW-1185">Reference proteome</keyword>
<name>A0ABT2MZU6_9CYAN</name>
<dbReference type="Proteomes" id="UP001525890">
    <property type="component" value="Unassembled WGS sequence"/>
</dbReference>
<sequence>MKRWIIIPRVPGLLVLAMVVLFGLDLAKPGIGQFALLPSLRKSAQDTIPDIRKSLPIPSIPVIPAQTATPSAGPNEPPQPPPQRADCTTVEVYTNECQRL</sequence>
<dbReference type="EMBL" id="JAMXFF010000084">
    <property type="protein sequence ID" value="MCT7970258.1"/>
    <property type="molecule type" value="Genomic_DNA"/>
</dbReference>
<evidence type="ECO:0000313" key="2">
    <source>
        <dbReference type="EMBL" id="MCT7970258.1"/>
    </source>
</evidence>
<organism evidence="2 3">
    <name type="scientific">Laspinema palackyanum D2a</name>
    <dbReference type="NCBI Taxonomy" id="2953684"/>
    <lineage>
        <taxon>Bacteria</taxon>
        <taxon>Bacillati</taxon>
        <taxon>Cyanobacteriota</taxon>
        <taxon>Cyanophyceae</taxon>
        <taxon>Oscillatoriophycideae</taxon>
        <taxon>Oscillatoriales</taxon>
        <taxon>Laspinemataceae</taxon>
        <taxon>Laspinema</taxon>
        <taxon>Laspinema palackyanum</taxon>
    </lineage>
</organism>
<proteinExistence type="predicted"/>
<accession>A0ABT2MZU6</accession>
<comment type="caution">
    <text evidence="2">The sequence shown here is derived from an EMBL/GenBank/DDBJ whole genome shotgun (WGS) entry which is preliminary data.</text>
</comment>